<dbReference type="GO" id="GO:0046872">
    <property type="term" value="F:metal ion binding"/>
    <property type="evidence" value="ECO:0007669"/>
    <property type="project" value="UniProtKB-KW"/>
</dbReference>
<evidence type="ECO:0000256" key="5">
    <source>
        <dbReference type="ARBA" id="ARBA00022694"/>
    </source>
</evidence>
<gene>
    <name evidence="11" type="primary">tsaE</name>
    <name evidence="11" type="ORF">ACHINZ_0560</name>
</gene>
<keyword evidence="7" id="KW-0547">Nucleotide-binding</keyword>
<dbReference type="NCBIfam" id="TIGR00150">
    <property type="entry name" value="T6A_YjeE"/>
    <property type="match status" value="1"/>
</dbReference>
<comment type="subcellular location">
    <subcellularLocation>
        <location evidence="1">Cytoplasm</location>
    </subcellularLocation>
</comment>
<keyword evidence="9" id="KW-0460">Magnesium</keyword>
<dbReference type="SUPFAM" id="SSF52540">
    <property type="entry name" value="P-loop containing nucleoside triphosphate hydrolases"/>
    <property type="match status" value="1"/>
</dbReference>
<evidence type="ECO:0000256" key="7">
    <source>
        <dbReference type="ARBA" id="ARBA00022741"/>
    </source>
</evidence>
<accession>A0AAT9G3T4</accession>
<evidence type="ECO:0000256" key="3">
    <source>
        <dbReference type="ARBA" id="ARBA00019010"/>
    </source>
</evidence>
<protein>
    <recommendedName>
        <fullName evidence="3">tRNA threonylcarbamoyladenosine biosynthesis protein TsaE</fullName>
    </recommendedName>
    <alternativeName>
        <fullName evidence="10">t(6)A37 threonylcarbamoyladenosine biosynthesis protein TsaE</fullName>
    </alternativeName>
</protein>
<keyword evidence="8" id="KW-0067">ATP-binding</keyword>
<dbReference type="Gene3D" id="3.40.50.300">
    <property type="entry name" value="P-loop containing nucleotide triphosphate hydrolases"/>
    <property type="match status" value="1"/>
</dbReference>
<dbReference type="InterPro" id="IPR003442">
    <property type="entry name" value="T6A_TsaE"/>
</dbReference>
<dbReference type="PANTHER" id="PTHR33540">
    <property type="entry name" value="TRNA THREONYLCARBAMOYLADENOSINE BIOSYNTHESIS PROTEIN TSAE"/>
    <property type="match status" value="1"/>
</dbReference>
<evidence type="ECO:0000256" key="4">
    <source>
        <dbReference type="ARBA" id="ARBA00022490"/>
    </source>
</evidence>
<evidence type="ECO:0000256" key="6">
    <source>
        <dbReference type="ARBA" id="ARBA00022723"/>
    </source>
</evidence>
<keyword evidence="4" id="KW-0963">Cytoplasm</keyword>
<keyword evidence="6" id="KW-0479">Metal-binding</keyword>
<dbReference type="GO" id="GO:0005737">
    <property type="term" value="C:cytoplasm"/>
    <property type="evidence" value="ECO:0007669"/>
    <property type="project" value="UniProtKB-SubCell"/>
</dbReference>
<evidence type="ECO:0000256" key="1">
    <source>
        <dbReference type="ARBA" id="ARBA00004496"/>
    </source>
</evidence>
<dbReference type="Pfam" id="PF02367">
    <property type="entry name" value="TsaE"/>
    <property type="match status" value="1"/>
</dbReference>
<reference evidence="11" key="2">
    <citation type="submission" date="2023-10" db="EMBL/GenBank/DDBJ databases">
        <authorList>
            <person name="Koga R."/>
            <person name="Fukatsu T."/>
        </authorList>
    </citation>
    <scope>NUCLEOTIDE SEQUENCE</scope>
    <source>
        <strain evidence="11">Kw-01</strain>
    </source>
</reference>
<evidence type="ECO:0000256" key="2">
    <source>
        <dbReference type="ARBA" id="ARBA00007599"/>
    </source>
</evidence>
<organism evidence="11">
    <name type="scientific">Candidatus Aschnera chinzeii</name>
    <dbReference type="NCBI Taxonomy" id="1485666"/>
    <lineage>
        <taxon>Bacteria</taxon>
        <taxon>Pseudomonadati</taxon>
        <taxon>Pseudomonadota</taxon>
        <taxon>Gammaproteobacteria</taxon>
        <taxon>Enterobacterales</taxon>
        <taxon>Enterobacteriaceae</taxon>
        <taxon>Candidatus Aschnera</taxon>
    </lineage>
</organism>
<proteinExistence type="inferred from homology"/>
<evidence type="ECO:0000256" key="10">
    <source>
        <dbReference type="ARBA" id="ARBA00032441"/>
    </source>
</evidence>
<dbReference type="EMBL" id="AP028961">
    <property type="protein sequence ID" value="BET44386.1"/>
    <property type="molecule type" value="Genomic_DNA"/>
</dbReference>
<evidence type="ECO:0000256" key="8">
    <source>
        <dbReference type="ARBA" id="ARBA00022840"/>
    </source>
</evidence>
<evidence type="ECO:0000256" key="9">
    <source>
        <dbReference type="ARBA" id="ARBA00022842"/>
    </source>
</evidence>
<reference evidence="11" key="1">
    <citation type="journal article" date="2023" name="Front. Microbiol.">
        <title>Genome analysis of Candidatus Aschnera chinzeii, the bacterial endosymbiont of the blood-sucking bat fly Penicillidia jenynsii (Insecta: Diptera: Nycteribiidae).</title>
        <authorList>
            <person name="Koga R."/>
            <person name="Moriyama M."/>
            <person name="Nozaki T."/>
            <person name="Fukatsu T."/>
        </authorList>
    </citation>
    <scope>NUCLEOTIDE SEQUENCE</scope>
    <source>
        <strain evidence="11">Kw-01</strain>
    </source>
</reference>
<dbReference type="AlphaFoldDB" id="A0AAT9G3T4"/>
<dbReference type="InterPro" id="IPR027417">
    <property type="entry name" value="P-loop_NTPase"/>
</dbReference>
<dbReference type="GO" id="GO:0002949">
    <property type="term" value="P:tRNA threonylcarbamoyladenosine modification"/>
    <property type="evidence" value="ECO:0007669"/>
    <property type="project" value="InterPro"/>
</dbReference>
<comment type="similarity">
    <text evidence="2">Belongs to the TsaE family.</text>
</comment>
<dbReference type="PANTHER" id="PTHR33540:SF2">
    <property type="entry name" value="TRNA THREONYLCARBAMOYLADENOSINE BIOSYNTHESIS PROTEIN TSAE"/>
    <property type="match status" value="1"/>
</dbReference>
<evidence type="ECO:0000313" key="11">
    <source>
        <dbReference type="EMBL" id="BET44386.1"/>
    </source>
</evidence>
<dbReference type="GO" id="GO:0005524">
    <property type="term" value="F:ATP binding"/>
    <property type="evidence" value="ECO:0007669"/>
    <property type="project" value="UniProtKB-KW"/>
</dbReference>
<keyword evidence="5" id="KW-0819">tRNA processing</keyword>
<name>A0AAT9G3T4_9ENTR</name>
<sequence>MIVDKNTILLANENKTINLGYQLAKNMKNNFILFLYGNIGVGKTTLVRGFLQGLGYENNIKSPSYSIIESYLVSDYSVYHIDLYRLNNAREFEILGMRDFLSFNSICLFEWPQNGGHYLPTPDLVIKLSYHLYGRKAKLISHTMYGNIVLQKIFVY</sequence>